<dbReference type="EMBL" id="VSSQ01053910">
    <property type="protein sequence ID" value="MPN07896.1"/>
    <property type="molecule type" value="Genomic_DNA"/>
</dbReference>
<reference evidence="1" key="1">
    <citation type="submission" date="2019-08" db="EMBL/GenBank/DDBJ databases">
        <authorList>
            <person name="Kucharzyk K."/>
            <person name="Murdoch R.W."/>
            <person name="Higgins S."/>
            <person name="Loffler F."/>
        </authorList>
    </citation>
    <scope>NUCLEOTIDE SEQUENCE</scope>
</reference>
<sequence>MSAEALPAFADCSVKQLVLERAGSKRLLNLGINTFIDARHRDQYGRLDLLHILCELCNRACVGDAGTGSNGQVVARSSLESV</sequence>
<proteinExistence type="predicted"/>
<gene>
    <name evidence="1" type="ORF">SDC9_155168</name>
</gene>
<comment type="caution">
    <text evidence="1">The sequence shown here is derived from an EMBL/GenBank/DDBJ whole genome shotgun (WGS) entry which is preliminary data.</text>
</comment>
<evidence type="ECO:0000313" key="1">
    <source>
        <dbReference type="EMBL" id="MPN07896.1"/>
    </source>
</evidence>
<organism evidence="1">
    <name type="scientific">bioreactor metagenome</name>
    <dbReference type="NCBI Taxonomy" id="1076179"/>
    <lineage>
        <taxon>unclassified sequences</taxon>
        <taxon>metagenomes</taxon>
        <taxon>ecological metagenomes</taxon>
    </lineage>
</organism>
<dbReference type="AlphaFoldDB" id="A0A645F2P3"/>
<name>A0A645F2P3_9ZZZZ</name>
<protein>
    <submittedName>
        <fullName evidence="1">Uncharacterized protein</fullName>
    </submittedName>
</protein>
<accession>A0A645F2P3</accession>